<evidence type="ECO:0000256" key="14">
    <source>
        <dbReference type="ARBA" id="ARBA00023027"/>
    </source>
</evidence>
<dbReference type="GO" id="GO:0003677">
    <property type="term" value="F:DNA binding"/>
    <property type="evidence" value="ECO:0007669"/>
    <property type="project" value="UniProtKB-KW"/>
</dbReference>
<keyword evidence="14 20" id="KW-0520">NAD</keyword>
<dbReference type="GO" id="GO:0006508">
    <property type="term" value="P:proteolysis"/>
    <property type="evidence" value="ECO:0007669"/>
    <property type="project" value="UniProtKB-KW"/>
</dbReference>
<organism evidence="26 27">
    <name type="scientific">Aspergillus fumigatiaffinis</name>
    <dbReference type="NCBI Taxonomy" id="340414"/>
    <lineage>
        <taxon>Eukaryota</taxon>
        <taxon>Fungi</taxon>
        <taxon>Dikarya</taxon>
        <taxon>Ascomycota</taxon>
        <taxon>Pezizomycotina</taxon>
        <taxon>Eurotiomycetes</taxon>
        <taxon>Eurotiomycetidae</taxon>
        <taxon>Eurotiales</taxon>
        <taxon>Aspergillaceae</taxon>
        <taxon>Aspergillus</taxon>
        <taxon>Aspergillus subgen. Fumigati</taxon>
    </lineage>
</organism>
<dbReference type="Pfam" id="PF00450">
    <property type="entry name" value="Peptidase_S10"/>
    <property type="match status" value="1"/>
</dbReference>
<dbReference type="Pfam" id="PF00644">
    <property type="entry name" value="PARP"/>
    <property type="match status" value="1"/>
</dbReference>
<keyword evidence="9" id="KW-0677">Repeat</keyword>
<dbReference type="SUPFAM" id="SSF142921">
    <property type="entry name" value="WGR domain-like"/>
    <property type="match status" value="1"/>
</dbReference>
<keyword evidence="17" id="KW-0539">Nucleus</keyword>
<reference evidence="26" key="2">
    <citation type="submission" date="2020-04" db="EMBL/GenBank/DDBJ databases">
        <authorList>
            <person name="Santos R.A.C."/>
            <person name="Steenwyk J.L."/>
            <person name="Rivero-Menendez O."/>
            <person name="Mead M.E."/>
            <person name="Silva L.P."/>
            <person name="Bastos R.W."/>
            <person name="Alastruey-Izquierdo A."/>
            <person name="Goldman G.H."/>
            <person name="Rokas A."/>
        </authorList>
    </citation>
    <scope>NUCLEOTIDE SEQUENCE</scope>
    <source>
        <strain evidence="26">CNM-CM6805</strain>
    </source>
</reference>
<evidence type="ECO:0000259" key="23">
    <source>
        <dbReference type="PROSITE" id="PS51059"/>
    </source>
</evidence>
<feature type="compositionally biased region" description="Low complexity" evidence="21">
    <location>
        <begin position="120"/>
        <end position="131"/>
    </location>
</feature>
<evidence type="ECO:0000256" key="15">
    <source>
        <dbReference type="ARBA" id="ARBA00023125"/>
    </source>
</evidence>
<dbReference type="GO" id="GO:0003950">
    <property type="term" value="F:NAD+ poly-ADP-ribosyltransferase activity"/>
    <property type="evidence" value="ECO:0007669"/>
    <property type="project" value="UniProtKB-UniRule"/>
</dbReference>
<dbReference type="SMART" id="SM00773">
    <property type="entry name" value="WGR"/>
    <property type="match status" value="1"/>
</dbReference>
<dbReference type="GO" id="GO:0005730">
    <property type="term" value="C:nucleolus"/>
    <property type="evidence" value="ECO:0007669"/>
    <property type="project" value="TreeGrafter"/>
</dbReference>
<sequence>MAPRTFKKAVIAVSGTFPGYKQADLKAIVEGQGATFSTTVSEGCTHLVTTQKEVEKGTVKYKQACNVPGCDVVSLEWLLDSQKAGKPVAPKAYLLTAGAASVGQGQGQNVDGTATAPATATATGATTATAPKTNKRKLADVNADTTDGAADANGASNGDEANKKQKDVQKASTKSLNVPIDEGCTMPGAVFVEDSGLIWDATLNQTNSAHNNNKFYRIQLLVDTSGTTYKTWTRWGRVGEFGSSALLGDGTLQRAKFEFEKKFKDKTGLKWEDRLSTPKSNKYTFIERNYEESDDEDDNAEKMDVDEKEEVESTLPQAVQKLLTFIFNQQHFLSTMASMSYDAQKLPLGKLSKRTLTTGFQILKDLSELVADPSLASSRYNTSFQHAALDLSNRYFTTIPHVFGRNTPPVLTSDNQIKTEVDLLEALTDMGVANGIMKNSRDAEMMNQLDRQYQGLGMQEMTPLNRSSAEFRELEAYLNNSRGSTHHLRYSVINIFRIERKGEEERFKASCYSNLTNSNRRLLWHGSRSTNYGGILSQGLRIAPPEAPMSGYMFGKGVYFADMSSKSANYCAPYNSANMGLLLLCDVELGNPMFEQFQANFNAGTDAKAQGKIATLGKGRTIPAGWKDAGCLHPALSGVQMPDVSKSTMCGNGSLLYNEYIVYDVAQIRQSRIMLFLVSLLSGTAGLALTASAQYFPPTPEGLKVVHSKHQEGVKISYKEPGICETTPGVKSYSGYVHLPPGTLNDVGVDQQYPINTFFWFFESRNDPVHAPLAIWMNGGPGSSSMIGLLQENGPCLVNADSNTTEVNPWSWNNYVNMLYIDQPNQVGFSYDVPTNGTYNQLTGAWNVSAFPEGKVPEQNNTFYVGTFPSMNRTATANTTENAARSLWHFAQTWFSEFPEYKPHDDRVSIWTESYGGRYGPSFTAFFQEQNEKIERGSLPDEYQYIHLDTLGIINGCVDLLTQAPFYPDMAYNNTYGIETINKTAYEKAMNAWSKLGGCKDLIVECRELAAQGDPTMSGRNETVNEACRKANDYCSNQVEGPYVLFSKRGYYDIAHFDPDPFPPPYFQGFLNQNWVQGALGVPVNFSISVDSTYNAFASTGDYPRSDVHGYLEDLAYVLDSGIKVALVYGDRDYACPWNGGEEVSLRVNYSDSQSFQAAGYAPVQTNSSYVGGRVRQYGNFSFTRVFEAGHEVPAYQPQTAYEIFHRALFNRDIATGKVSLLKDATYASDGPSSTWEFKNEVPESPEPTCYIQSLRSSCTKEQIQSVVNGTALIEDWVVVEKEVDITRHGDRKYLI</sequence>
<dbReference type="OrthoDB" id="443318at2759"/>
<feature type="compositionally biased region" description="Low complexity" evidence="21">
    <location>
        <begin position="140"/>
        <end position="159"/>
    </location>
</feature>
<reference evidence="26" key="1">
    <citation type="journal article" date="2020" name="bioRxiv">
        <title>Genomic and phenotypic heterogeneity of clinical isolates of the human pathogens Aspergillus fumigatus, Aspergillus lentulus and Aspergillus fumigatiaffinis.</title>
        <authorList>
            <person name="dos Santos R.A.C."/>
            <person name="Steenwyk J.L."/>
            <person name="Rivero-Menendez O."/>
            <person name="Mead M.E."/>
            <person name="Silva L.P."/>
            <person name="Bastos R.W."/>
            <person name="Alastruey-Izquierdo A."/>
            <person name="Goldman G.H."/>
            <person name="Rokas A."/>
        </authorList>
    </citation>
    <scope>NUCLEOTIDE SEQUENCE</scope>
    <source>
        <strain evidence="26">CNM-CM6805</strain>
    </source>
</reference>
<dbReference type="CDD" id="cd07997">
    <property type="entry name" value="WGR_PARP"/>
    <property type="match status" value="1"/>
</dbReference>
<dbReference type="Pfam" id="PF02877">
    <property type="entry name" value="PARP_reg"/>
    <property type="match status" value="1"/>
</dbReference>
<dbReference type="GO" id="GO:0004185">
    <property type="term" value="F:serine-type carboxypeptidase activity"/>
    <property type="evidence" value="ECO:0007669"/>
    <property type="project" value="InterPro"/>
</dbReference>
<evidence type="ECO:0000256" key="12">
    <source>
        <dbReference type="ARBA" id="ARBA00022801"/>
    </source>
</evidence>
<dbReference type="PROSITE" id="PS51060">
    <property type="entry name" value="PARP_ALPHA_HD"/>
    <property type="match status" value="1"/>
</dbReference>
<evidence type="ECO:0000313" key="26">
    <source>
        <dbReference type="EMBL" id="KAF4243867.1"/>
    </source>
</evidence>
<keyword evidence="27" id="KW-1185">Reference proteome</keyword>
<evidence type="ECO:0000259" key="25">
    <source>
        <dbReference type="PROSITE" id="PS51977"/>
    </source>
</evidence>
<dbReference type="SMART" id="SM00292">
    <property type="entry name" value="BRCT"/>
    <property type="match status" value="1"/>
</dbReference>
<feature type="domain" description="PARP catalytic" evidence="23">
    <location>
        <begin position="447"/>
        <end position="685"/>
    </location>
</feature>
<dbReference type="FunFam" id="3.90.228.10:FF:000002">
    <property type="entry name" value="Poly [ADP-ribose] polymerase"/>
    <property type="match status" value="1"/>
</dbReference>
<dbReference type="InterPro" id="IPR018202">
    <property type="entry name" value="Ser_caboxypep_ser_AS"/>
</dbReference>
<protein>
    <recommendedName>
        <fullName evidence="20">Poly [ADP-ribose] polymerase</fullName>
        <shortName evidence="20">PARP</shortName>
        <ecNumber evidence="20">2.4.2.-</ecNumber>
    </recommendedName>
</protein>
<dbReference type="PANTHER" id="PTHR10459:SF60">
    <property type="entry name" value="POLY [ADP-RIBOSE] POLYMERASE 2"/>
    <property type="match status" value="1"/>
</dbReference>
<name>A0A8H4H9L7_9EURO</name>
<accession>A0A8H4H9L7</accession>
<dbReference type="Gene3D" id="3.90.228.10">
    <property type="match status" value="1"/>
</dbReference>
<feature type="compositionally biased region" description="Basic and acidic residues" evidence="21">
    <location>
        <begin position="160"/>
        <end position="169"/>
    </location>
</feature>
<keyword evidence="11" id="KW-0863">Zinc-finger</keyword>
<evidence type="ECO:0000256" key="1">
    <source>
        <dbReference type="ARBA" id="ARBA00004123"/>
    </source>
</evidence>
<keyword evidence="8" id="KW-0479">Metal-binding</keyword>
<dbReference type="InterPro" id="IPR036420">
    <property type="entry name" value="BRCT_dom_sf"/>
</dbReference>
<evidence type="ECO:0000256" key="21">
    <source>
        <dbReference type="SAM" id="MobiDB-lite"/>
    </source>
</evidence>
<keyword evidence="3" id="KW-0121">Carboxypeptidase</keyword>
<dbReference type="GO" id="GO:1990404">
    <property type="term" value="F:NAD+-protein mono-ADP-ribosyltransferase activity"/>
    <property type="evidence" value="ECO:0007669"/>
    <property type="project" value="TreeGrafter"/>
</dbReference>
<feature type="domain" description="PARP alpha-helical" evidence="24">
    <location>
        <begin position="312"/>
        <end position="438"/>
    </location>
</feature>
<evidence type="ECO:0000256" key="18">
    <source>
        <dbReference type="ARBA" id="ARBA00024347"/>
    </source>
</evidence>
<keyword evidence="13" id="KW-0862">Zinc</keyword>
<dbReference type="EMBL" id="JAAAPX010000009">
    <property type="protein sequence ID" value="KAF4243867.1"/>
    <property type="molecule type" value="Genomic_DNA"/>
</dbReference>
<evidence type="ECO:0000256" key="3">
    <source>
        <dbReference type="ARBA" id="ARBA00022645"/>
    </source>
</evidence>
<dbReference type="Gene3D" id="3.40.50.10190">
    <property type="entry name" value="BRCT domain"/>
    <property type="match status" value="1"/>
</dbReference>
<keyword evidence="6 20" id="KW-0808">Transferase</keyword>
<dbReference type="PANTHER" id="PTHR10459">
    <property type="entry name" value="DNA LIGASE"/>
    <property type="match status" value="1"/>
</dbReference>
<evidence type="ECO:0000256" key="10">
    <source>
        <dbReference type="ARBA" id="ARBA00022765"/>
    </source>
</evidence>
<evidence type="ECO:0000256" key="9">
    <source>
        <dbReference type="ARBA" id="ARBA00022737"/>
    </source>
</evidence>
<dbReference type="GO" id="GO:0006302">
    <property type="term" value="P:double-strand break repair"/>
    <property type="evidence" value="ECO:0007669"/>
    <property type="project" value="TreeGrafter"/>
</dbReference>
<comment type="similarity">
    <text evidence="18">Belongs to the ARTD/PARP family.</text>
</comment>
<dbReference type="CDD" id="cd00027">
    <property type="entry name" value="BRCT"/>
    <property type="match status" value="1"/>
</dbReference>
<evidence type="ECO:0000256" key="8">
    <source>
        <dbReference type="ARBA" id="ARBA00022723"/>
    </source>
</evidence>
<dbReference type="GO" id="GO:0070212">
    <property type="term" value="P:protein poly-ADP-ribosylation"/>
    <property type="evidence" value="ECO:0007669"/>
    <property type="project" value="TreeGrafter"/>
</dbReference>
<dbReference type="InterPro" id="IPR001357">
    <property type="entry name" value="BRCT_dom"/>
</dbReference>
<evidence type="ECO:0000256" key="11">
    <source>
        <dbReference type="ARBA" id="ARBA00022771"/>
    </source>
</evidence>
<dbReference type="PROSITE" id="PS50172">
    <property type="entry name" value="BRCT"/>
    <property type="match status" value="1"/>
</dbReference>
<proteinExistence type="inferred from homology"/>
<evidence type="ECO:0000259" key="22">
    <source>
        <dbReference type="PROSITE" id="PS50172"/>
    </source>
</evidence>
<evidence type="ECO:0000256" key="6">
    <source>
        <dbReference type="ARBA" id="ARBA00022679"/>
    </source>
</evidence>
<dbReference type="PROSITE" id="PS51059">
    <property type="entry name" value="PARP_CATALYTIC"/>
    <property type="match status" value="1"/>
</dbReference>
<dbReference type="EC" id="2.4.2.-" evidence="20"/>
<dbReference type="Proteomes" id="UP000653565">
    <property type="component" value="Unassembled WGS sequence"/>
</dbReference>
<dbReference type="InterPro" id="IPR036930">
    <property type="entry name" value="WGR_dom_sf"/>
</dbReference>
<dbReference type="Pfam" id="PF05406">
    <property type="entry name" value="WGR"/>
    <property type="match status" value="1"/>
</dbReference>
<gene>
    <name evidence="26" type="ORF">CNMCM6805_010378</name>
</gene>
<keyword evidence="5 20" id="KW-0328">Glycosyltransferase</keyword>
<dbReference type="InterPro" id="IPR050800">
    <property type="entry name" value="ARTD/PARP"/>
</dbReference>
<keyword evidence="10" id="KW-0013">ADP-ribosylation</keyword>
<evidence type="ECO:0000256" key="5">
    <source>
        <dbReference type="ARBA" id="ARBA00022676"/>
    </source>
</evidence>
<dbReference type="InterPro" id="IPR036616">
    <property type="entry name" value="Poly(ADP-ribose)pol_reg_dom_sf"/>
</dbReference>
<dbReference type="InterPro" id="IPR008893">
    <property type="entry name" value="WGR_domain"/>
</dbReference>
<comment type="similarity">
    <text evidence="2">Belongs to the peptidase S10 family.</text>
</comment>
<evidence type="ECO:0000256" key="17">
    <source>
        <dbReference type="ARBA" id="ARBA00023242"/>
    </source>
</evidence>
<dbReference type="GO" id="GO:0016779">
    <property type="term" value="F:nucleotidyltransferase activity"/>
    <property type="evidence" value="ECO:0007669"/>
    <property type="project" value="UniProtKB-KW"/>
</dbReference>
<evidence type="ECO:0000256" key="2">
    <source>
        <dbReference type="ARBA" id="ARBA00009431"/>
    </source>
</evidence>
<evidence type="ECO:0000256" key="19">
    <source>
        <dbReference type="ARBA" id="ARBA00033987"/>
    </source>
</evidence>
<dbReference type="SUPFAM" id="SSF47587">
    <property type="entry name" value="Domain of poly(ADP-ribose) polymerase"/>
    <property type="match status" value="1"/>
</dbReference>
<feature type="domain" description="WGR" evidence="25">
    <location>
        <begin position="187"/>
        <end position="283"/>
    </location>
</feature>
<comment type="catalytic activity">
    <reaction evidence="19">
        <text>NAD(+) + (ADP-D-ribosyl)n-acceptor = nicotinamide + (ADP-D-ribosyl)n+1-acceptor + H(+).</text>
        <dbReference type="EC" id="2.4.2.30"/>
    </reaction>
</comment>
<dbReference type="CDD" id="cd01437">
    <property type="entry name" value="parp_like"/>
    <property type="match status" value="1"/>
</dbReference>
<feature type="region of interest" description="Disordered" evidence="21">
    <location>
        <begin position="120"/>
        <end position="174"/>
    </location>
</feature>
<dbReference type="InterPro" id="IPR029058">
    <property type="entry name" value="AB_hydrolase_fold"/>
</dbReference>
<dbReference type="InterPro" id="IPR004102">
    <property type="entry name" value="Poly(ADP-ribose)pol_reg_dom"/>
</dbReference>
<dbReference type="PRINTS" id="PR00724">
    <property type="entry name" value="CRBOXYPTASEC"/>
</dbReference>
<dbReference type="InterPro" id="IPR012317">
    <property type="entry name" value="Poly(ADP-ribose)pol_cat_dom"/>
</dbReference>
<dbReference type="GO" id="GO:0008270">
    <property type="term" value="F:zinc ion binding"/>
    <property type="evidence" value="ECO:0007669"/>
    <property type="project" value="UniProtKB-KW"/>
</dbReference>
<evidence type="ECO:0000256" key="7">
    <source>
        <dbReference type="ARBA" id="ARBA00022695"/>
    </source>
</evidence>
<comment type="caution">
    <text evidence="26">The sequence shown here is derived from an EMBL/GenBank/DDBJ whole genome shotgun (WGS) entry which is preliminary data.</text>
</comment>
<keyword evidence="4" id="KW-0645">Protease</keyword>
<keyword evidence="7" id="KW-0548">Nucleotidyltransferase</keyword>
<keyword evidence="16" id="KW-0325">Glycoprotein</keyword>
<feature type="domain" description="BRCT" evidence="22">
    <location>
        <begin position="1"/>
        <end position="95"/>
    </location>
</feature>
<keyword evidence="12" id="KW-0378">Hydrolase</keyword>
<evidence type="ECO:0000256" key="4">
    <source>
        <dbReference type="ARBA" id="ARBA00022670"/>
    </source>
</evidence>
<dbReference type="Pfam" id="PF00533">
    <property type="entry name" value="BRCT"/>
    <property type="match status" value="1"/>
</dbReference>
<evidence type="ECO:0000256" key="20">
    <source>
        <dbReference type="RuleBase" id="RU362114"/>
    </source>
</evidence>
<dbReference type="SUPFAM" id="SSF53474">
    <property type="entry name" value="alpha/beta-Hydrolases"/>
    <property type="match status" value="1"/>
</dbReference>
<dbReference type="SUPFAM" id="SSF52113">
    <property type="entry name" value="BRCT domain"/>
    <property type="match status" value="1"/>
</dbReference>
<comment type="subcellular location">
    <subcellularLocation>
        <location evidence="1">Nucleus</location>
    </subcellularLocation>
</comment>
<evidence type="ECO:0000259" key="24">
    <source>
        <dbReference type="PROSITE" id="PS51060"/>
    </source>
</evidence>
<dbReference type="PROSITE" id="PS51977">
    <property type="entry name" value="WGR"/>
    <property type="match status" value="1"/>
</dbReference>
<evidence type="ECO:0000256" key="16">
    <source>
        <dbReference type="ARBA" id="ARBA00023180"/>
    </source>
</evidence>
<dbReference type="SUPFAM" id="SSF56399">
    <property type="entry name" value="ADP-ribosylation"/>
    <property type="match status" value="1"/>
</dbReference>
<dbReference type="InterPro" id="IPR001563">
    <property type="entry name" value="Peptidase_S10"/>
</dbReference>
<keyword evidence="15" id="KW-0238">DNA-binding</keyword>
<dbReference type="Gene3D" id="3.40.50.1820">
    <property type="entry name" value="alpha/beta hydrolase"/>
    <property type="match status" value="1"/>
</dbReference>
<dbReference type="Gene3D" id="1.20.142.10">
    <property type="entry name" value="Poly(ADP-ribose) polymerase, regulatory domain"/>
    <property type="match status" value="1"/>
</dbReference>
<evidence type="ECO:0000313" key="27">
    <source>
        <dbReference type="Proteomes" id="UP000653565"/>
    </source>
</evidence>
<dbReference type="PROSITE" id="PS00131">
    <property type="entry name" value="CARBOXYPEPT_SER_SER"/>
    <property type="match status" value="1"/>
</dbReference>
<dbReference type="FunFam" id="1.20.142.10:FF:000002">
    <property type="entry name" value="Poly [ADP-ribose] polymerase"/>
    <property type="match status" value="1"/>
</dbReference>
<evidence type="ECO:0000256" key="13">
    <source>
        <dbReference type="ARBA" id="ARBA00022833"/>
    </source>
</evidence>